<accession>A0A9W4WV79</accession>
<keyword evidence="2" id="KW-1185">Reference proteome</keyword>
<dbReference type="OrthoDB" id="2319423at2759"/>
<protein>
    <submittedName>
        <fullName evidence="1">14333_t:CDS:1</fullName>
    </submittedName>
</protein>
<dbReference type="EMBL" id="CAMKVN010000275">
    <property type="protein sequence ID" value="CAI2166107.1"/>
    <property type="molecule type" value="Genomic_DNA"/>
</dbReference>
<dbReference type="Proteomes" id="UP001153678">
    <property type="component" value="Unassembled WGS sequence"/>
</dbReference>
<feature type="non-terminal residue" evidence="1">
    <location>
        <position position="237"/>
    </location>
</feature>
<evidence type="ECO:0000313" key="2">
    <source>
        <dbReference type="Proteomes" id="UP001153678"/>
    </source>
</evidence>
<proteinExistence type="predicted"/>
<evidence type="ECO:0000313" key="1">
    <source>
        <dbReference type="EMBL" id="CAI2166107.1"/>
    </source>
</evidence>
<sequence>ALRFFYTFQGGNKPIYLCRSTDVVAHVAGHAFLDTLQPNWQANGQTGAFHEAFGDLCSLFVLISMVSMETKKKPPENNEKKMLTPTNLRAPDNFLSAIGEECGDTLYKNKGKGLRILSNTFKGSEVGSEVHDLSMVFSGFYYDVLADIFALERNPTVRGDTETLMTVGAYLRRVLIIAIRVSSHQPTRTKFQEIATNLDIAIGTLSRKLGVDLTSWRQIVQKHAKARELSIAGRRHF</sequence>
<name>A0A9W4WV79_9GLOM</name>
<dbReference type="AlphaFoldDB" id="A0A9W4WV79"/>
<organism evidence="1 2">
    <name type="scientific">Funneliformis geosporum</name>
    <dbReference type="NCBI Taxonomy" id="1117311"/>
    <lineage>
        <taxon>Eukaryota</taxon>
        <taxon>Fungi</taxon>
        <taxon>Fungi incertae sedis</taxon>
        <taxon>Mucoromycota</taxon>
        <taxon>Glomeromycotina</taxon>
        <taxon>Glomeromycetes</taxon>
        <taxon>Glomerales</taxon>
        <taxon>Glomeraceae</taxon>
        <taxon>Funneliformis</taxon>
    </lineage>
</organism>
<gene>
    <name evidence="1" type="ORF">FWILDA_LOCUS2407</name>
</gene>
<comment type="caution">
    <text evidence="1">The sequence shown here is derived from an EMBL/GenBank/DDBJ whole genome shotgun (WGS) entry which is preliminary data.</text>
</comment>
<reference evidence="1" key="1">
    <citation type="submission" date="2022-08" db="EMBL/GenBank/DDBJ databases">
        <authorList>
            <person name="Kallberg Y."/>
            <person name="Tangrot J."/>
            <person name="Rosling A."/>
        </authorList>
    </citation>
    <scope>NUCLEOTIDE SEQUENCE</scope>
    <source>
        <strain evidence="1">Wild A</strain>
    </source>
</reference>
<dbReference type="SUPFAM" id="SSF55486">
    <property type="entry name" value="Metalloproteases ('zincins'), catalytic domain"/>
    <property type="match status" value="1"/>
</dbReference>